<keyword evidence="5" id="KW-0408">Iron</keyword>
<organism evidence="9 11">
    <name type="scientific">Collinsella intestinalis</name>
    <dbReference type="NCBI Taxonomy" id="147207"/>
    <lineage>
        <taxon>Bacteria</taxon>
        <taxon>Bacillati</taxon>
        <taxon>Actinomycetota</taxon>
        <taxon>Coriobacteriia</taxon>
        <taxon>Coriobacteriales</taxon>
        <taxon>Coriobacteriaceae</taxon>
        <taxon>Collinsella</taxon>
    </lineage>
</organism>
<evidence type="ECO:0000313" key="7">
    <source>
        <dbReference type="EMBL" id="MBS5146154.1"/>
    </source>
</evidence>
<dbReference type="OrthoDB" id="9814936at2"/>
<evidence type="ECO:0000256" key="3">
    <source>
        <dbReference type="ARBA" id="ARBA00022723"/>
    </source>
</evidence>
<keyword evidence="11" id="KW-1185">Reference proteome</keyword>
<dbReference type="Pfam" id="PF01880">
    <property type="entry name" value="Desulfoferrodox"/>
    <property type="match status" value="1"/>
</dbReference>
<evidence type="ECO:0000313" key="9">
    <source>
        <dbReference type="EMBL" id="RHF39094.1"/>
    </source>
</evidence>
<name>A0A414NH50_9ACTN</name>
<dbReference type="EMBL" id="CABWIC010000007">
    <property type="protein sequence ID" value="VWL93481.1"/>
    <property type="molecule type" value="Genomic_DNA"/>
</dbReference>
<dbReference type="RefSeq" id="WP_006722223.1">
    <property type="nucleotide sequence ID" value="NZ_CABJEU010000001.1"/>
</dbReference>
<evidence type="ECO:0000313" key="8">
    <source>
        <dbReference type="EMBL" id="RHD57670.1"/>
    </source>
</evidence>
<reference evidence="11 12" key="1">
    <citation type="submission" date="2018-08" db="EMBL/GenBank/DDBJ databases">
        <title>A genome reference for cultivated species of the human gut microbiota.</title>
        <authorList>
            <person name="Zou Y."/>
            <person name="Xue W."/>
            <person name="Luo G."/>
        </authorList>
    </citation>
    <scope>NUCLEOTIDE SEQUENCE [LARGE SCALE GENOMIC DNA]</scope>
    <source>
        <strain evidence="9 11">AM25-33</strain>
        <strain evidence="8 12">AM30-5LB</strain>
    </source>
</reference>
<dbReference type="Proteomes" id="UP000283983">
    <property type="component" value="Unassembled WGS sequence"/>
</dbReference>
<evidence type="ECO:0000256" key="1">
    <source>
        <dbReference type="ARBA" id="ARBA00005941"/>
    </source>
</evidence>
<dbReference type="Proteomes" id="UP000286050">
    <property type="component" value="Unassembled WGS sequence"/>
</dbReference>
<dbReference type="GO" id="GO:0005506">
    <property type="term" value="F:iron ion binding"/>
    <property type="evidence" value="ECO:0007669"/>
    <property type="project" value="InterPro"/>
</dbReference>
<evidence type="ECO:0000256" key="5">
    <source>
        <dbReference type="ARBA" id="ARBA00023004"/>
    </source>
</evidence>
<dbReference type="InterPro" id="IPR036073">
    <property type="entry name" value="Desulfoferrodoxin_Fe-bd_dom_sf"/>
</dbReference>
<keyword evidence="4" id="KW-0249">Electron transport</keyword>
<dbReference type="Proteomes" id="UP000405524">
    <property type="component" value="Unassembled WGS sequence"/>
</dbReference>
<dbReference type="SUPFAM" id="SSF49367">
    <property type="entry name" value="Superoxide reductase-like"/>
    <property type="match status" value="1"/>
</dbReference>
<dbReference type="EMBL" id="QSJI01000001">
    <property type="protein sequence ID" value="RHD57670.1"/>
    <property type="molecule type" value="Genomic_DNA"/>
</dbReference>
<comment type="similarity">
    <text evidence="1">Belongs to the desulfoferrodoxin family.</text>
</comment>
<keyword evidence="3" id="KW-0479">Metal-binding</keyword>
<dbReference type="PANTHER" id="PTHR36541:SF1">
    <property type="entry name" value="SUPEROXIDE REDUCTASE-RELATED"/>
    <property type="match status" value="1"/>
</dbReference>
<protein>
    <submittedName>
        <fullName evidence="10">Desulfoferrodoxin</fullName>
        <ecNumber evidence="10">1.15.1.2</ecNumber>
    </submittedName>
    <submittedName>
        <fullName evidence="9">Iron-binding protein</fullName>
    </submittedName>
</protein>
<evidence type="ECO:0000313" key="11">
    <source>
        <dbReference type="Proteomes" id="UP000283983"/>
    </source>
</evidence>
<evidence type="ECO:0000259" key="6">
    <source>
        <dbReference type="Pfam" id="PF01880"/>
    </source>
</evidence>
<keyword evidence="10" id="KW-0560">Oxidoreductase</keyword>
<dbReference type="PANTHER" id="PTHR36541">
    <property type="entry name" value="SUPEROXIDE REDUCTASE-RELATED"/>
    <property type="match status" value="1"/>
</dbReference>
<dbReference type="GO" id="GO:0050605">
    <property type="term" value="F:superoxide reductase activity"/>
    <property type="evidence" value="ECO:0007669"/>
    <property type="project" value="UniProtKB-EC"/>
</dbReference>
<dbReference type="EMBL" id="QSLJ01000001">
    <property type="protein sequence ID" value="RHF39094.1"/>
    <property type="molecule type" value="Genomic_DNA"/>
</dbReference>
<gene>
    <name evidence="10" type="primary">dfx</name>
    <name evidence="9" type="ORF">DW682_05350</name>
    <name evidence="8" type="ORF">DW787_02205</name>
    <name evidence="10" type="ORF">JKKLCJKK_00771</name>
    <name evidence="7" type="ORF">KHY67_00380</name>
</gene>
<evidence type="ECO:0000313" key="13">
    <source>
        <dbReference type="Proteomes" id="UP000405524"/>
    </source>
</evidence>
<dbReference type="EMBL" id="JAGZJA010000001">
    <property type="protein sequence ID" value="MBS5146154.1"/>
    <property type="molecule type" value="Genomic_DNA"/>
</dbReference>
<evidence type="ECO:0000313" key="12">
    <source>
        <dbReference type="Proteomes" id="UP000286050"/>
    </source>
</evidence>
<accession>A0A414NH50</accession>
<dbReference type="InterPro" id="IPR002742">
    <property type="entry name" value="Desulfoferrodoxin_Fe-bd_dom"/>
</dbReference>
<dbReference type="AlphaFoldDB" id="A0A414NH50"/>
<evidence type="ECO:0000256" key="4">
    <source>
        <dbReference type="ARBA" id="ARBA00022982"/>
    </source>
</evidence>
<dbReference type="InterPro" id="IPR051233">
    <property type="entry name" value="Desulfoferrodoxin_SOR"/>
</dbReference>
<evidence type="ECO:0000313" key="10">
    <source>
        <dbReference type="EMBL" id="VWL93481.1"/>
    </source>
</evidence>
<proteinExistence type="inferred from homology"/>
<keyword evidence="2" id="KW-0813">Transport</keyword>
<reference evidence="7" key="3">
    <citation type="submission" date="2021-02" db="EMBL/GenBank/DDBJ databases">
        <title>Infant gut strain persistence is associated with maternal origin, phylogeny, and functional potential including surface adhesion and iron acquisition.</title>
        <authorList>
            <person name="Lou Y.C."/>
        </authorList>
    </citation>
    <scope>NUCLEOTIDE SEQUENCE</scope>
    <source>
        <strain evidence="7">L3_128_245G1_dasL3_128_245G1_concoct_49</strain>
    </source>
</reference>
<dbReference type="NCBIfam" id="TIGR00332">
    <property type="entry name" value="neela_ferrous"/>
    <property type="match status" value="1"/>
</dbReference>
<dbReference type="Gene3D" id="2.60.40.730">
    <property type="entry name" value="SOR catalytic domain"/>
    <property type="match status" value="1"/>
</dbReference>
<reference evidence="10 13" key="2">
    <citation type="submission" date="2019-10" db="EMBL/GenBank/DDBJ databases">
        <authorList>
            <person name="Wolf R A."/>
        </authorList>
    </citation>
    <scope>NUCLEOTIDE SEQUENCE [LARGE SCALE GENOMIC DNA]</scope>
    <source>
        <strain evidence="10">Collinsella_intestinalis_DSM_13632</strain>
    </source>
</reference>
<dbReference type="EC" id="1.15.1.2" evidence="10"/>
<dbReference type="Proteomes" id="UP000738879">
    <property type="component" value="Unassembled WGS sequence"/>
</dbReference>
<evidence type="ECO:0000256" key="2">
    <source>
        <dbReference type="ARBA" id="ARBA00022448"/>
    </source>
</evidence>
<dbReference type="InParanoid" id="A0A414NH50"/>
<feature type="domain" description="Desulfoferrodoxin ferrous iron-binding" evidence="6">
    <location>
        <begin position="35"/>
        <end position="119"/>
    </location>
</feature>
<dbReference type="GeneID" id="77465754"/>
<sequence>MATFFKNDETGKFLAAVDADMFAPAGYTEVAANSVDAAVEKHVPVVELQREGHVLNVTVGEVEHPMEDAHYIEWIALEAAGRLEIHYLKPGQAPTTFFAGGVKTGIVYAYCNLHGLWKAEF</sequence>